<evidence type="ECO:0000313" key="2">
    <source>
        <dbReference type="EMBL" id="CCH59976.1"/>
    </source>
</evidence>
<dbReference type="PANTHER" id="PTHR33840:SF2">
    <property type="entry name" value="TLE1 PHOSPHOLIPASE DOMAIN-CONTAINING PROTEIN"/>
    <property type="match status" value="1"/>
</dbReference>
<evidence type="ECO:0000259" key="1">
    <source>
        <dbReference type="Pfam" id="PF09994"/>
    </source>
</evidence>
<dbReference type="Pfam" id="PF09994">
    <property type="entry name" value="T6SS_Tle1-like_cat"/>
    <property type="match status" value="1"/>
</dbReference>
<dbReference type="KEGG" id="tbl:TBLA_0C01620"/>
<reference evidence="2 3" key="1">
    <citation type="journal article" date="2011" name="Proc. Natl. Acad. Sci. U.S.A.">
        <title>Evolutionary erosion of yeast sex chromosomes by mating-type switching accidents.</title>
        <authorList>
            <person name="Gordon J.L."/>
            <person name="Armisen D."/>
            <person name="Proux-Wera E."/>
            <person name="Oheigeartaigh S.S."/>
            <person name="Byrne K.P."/>
            <person name="Wolfe K.H."/>
        </authorList>
    </citation>
    <scope>NUCLEOTIDE SEQUENCE [LARGE SCALE GENOMIC DNA]</scope>
    <source>
        <strain evidence="3">ATCC 34711 / CBS 6284 / DSM 70876 / NBRC 10599 / NRRL Y-10934 / UCD 77-7</strain>
    </source>
</reference>
<dbReference type="RefSeq" id="XP_004179495.1">
    <property type="nucleotide sequence ID" value="XM_004179447.1"/>
</dbReference>
<dbReference type="STRING" id="1071380.I2H0S4"/>
<feature type="domain" description="T6SS Phospholipase effector Tle1-like catalytic" evidence="1">
    <location>
        <begin position="33"/>
        <end position="421"/>
    </location>
</feature>
<dbReference type="OrthoDB" id="3162439at2759"/>
<dbReference type="InterPro" id="IPR018712">
    <property type="entry name" value="Tle1-like_cat"/>
</dbReference>
<gene>
    <name evidence="2" type="primary">TBLA0C01620</name>
    <name evidence="2" type="ORF">TBLA_0C01620</name>
</gene>
<dbReference type="Proteomes" id="UP000002866">
    <property type="component" value="Chromosome 3"/>
</dbReference>
<accession>I2H0S4</accession>
<dbReference type="FunCoup" id="I2H0S4">
    <property type="interactions" value="43"/>
</dbReference>
<dbReference type="OMA" id="FENAWMQ"/>
<dbReference type="GeneID" id="14494956"/>
<proteinExistence type="predicted"/>
<dbReference type="AlphaFoldDB" id="I2H0S4"/>
<protein>
    <recommendedName>
        <fullName evidence="1">T6SS Phospholipase effector Tle1-like catalytic domain-containing protein</fullName>
    </recommendedName>
</protein>
<dbReference type="eggNOG" id="ENOG502QPR9">
    <property type="taxonomic scope" value="Eukaryota"/>
</dbReference>
<dbReference type="InterPro" id="IPR029058">
    <property type="entry name" value="AB_hydrolase_fold"/>
</dbReference>
<organism evidence="2 3">
    <name type="scientific">Henningerozyma blattae (strain ATCC 34711 / CBS 6284 / DSM 70876 / NBRC 10599 / NRRL Y-10934 / UCD 77-7)</name>
    <name type="common">Yeast</name>
    <name type="synonym">Tetrapisispora blattae</name>
    <dbReference type="NCBI Taxonomy" id="1071380"/>
    <lineage>
        <taxon>Eukaryota</taxon>
        <taxon>Fungi</taxon>
        <taxon>Dikarya</taxon>
        <taxon>Ascomycota</taxon>
        <taxon>Saccharomycotina</taxon>
        <taxon>Saccharomycetes</taxon>
        <taxon>Saccharomycetales</taxon>
        <taxon>Saccharomycetaceae</taxon>
        <taxon>Henningerozyma</taxon>
    </lineage>
</organism>
<dbReference type="HOGENOM" id="CLU_005049_0_3_1"/>
<name>I2H0S4_HENB6</name>
<evidence type="ECO:0000313" key="3">
    <source>
        <dbReference type="Proteomes" id="UP000002866"/>
    </source>
</evidence>
<dbReference type="InParanoid" id="I2H0S4"/>
<dbReference type="EMBL" id="HE806318">
    <property type="protein sequence ID" value="CCH59976.1"/>
    <property type="molecule type" value="Genomic_DNA"/>
</dbReference>
<sequence length="688" mass="80435">MSFSLFSSSNSEESSNSVKLTKPVSQIELNKGKNIVLCFDGTKENFGPQPFTNVLKIYQILENSADQICYYQPGIGTGNNFDAFDDIRRNFTFSTFKNLFDSMFATGVNHHIKKAYRFLMKYYRKGDKIYMIGFSRGAFFARVLAGMIQRVGLLHDGLDDLVDMAWGIYEFWEYAEQPTHQSYTTTLVEEFRKLFSRDYIIKIHFQGLFDSVNSVGILRDRLFPCTQRSSIVDHVRHAVSIDERRGKFKQQSFTPNPYSPAFFSLKYKSFLLDIKQKNSIKKNDLEDSSRSKGYCNGIENPLISHTLKQRKFNVKNQRVDKCCSEQQSLETADLIKKVDKFLESSNPKTPRSIECSNRGVQGEFNHNQREENNITPQSFLTSDLVEKWFPGDHSDIGGSWPDDCFTHQNIANVSLRWMLAESLKHGLIFKKGSLKEFDQLHPLIPSFNSRRHDALNFQGVKQDIQLNLETQRSIPWRLSIATFKRLSTKFNTTELIKKNKRTIKQKFKNACQPLNKFQIFFWWILEWIPIGLRVENVQGKWCTTYVPNLGRNRYMPIYADLHWSVFWRIKFDKEYKPKNLPKYARDLIEEFEGVKLQEQLIQIETPIVSGYKSFPREQLNRTSSLESLGSSTSEPGSAYSFLLSRMMYEGMTDILYFETRKHLQYWEDTKWRFIPDELSEILSKRPDI</sequence>
<dbReference type="SUPFAM" id="SSF53474">
    <property type="entry name" value="alpha/beta-Hydrolases"/>
    <property type="match status" value="1"/>
</dbReference>
<keyword evidence="3" id="KW-1185">Reference proteome</keyword>
<dbReference type="PANTHER" id="PTHR33840">
    <property type="match status" value="1"/>
</dbReference>